<reference evidence="8 9" key="2">
    <citation type="journal article" date="2013" name="Genome Biol. Evol.">
        <title>Genome sequencing of Giardia lamblia genotypes A2 and B isolates (DH and GS) and comparative analysis with the genomes of genotypes A1 and E (WB and Pig).</title>
        <authorList>
            <person name="Adam R.D."/>
            <person name="Dahlstrom E.W."/>
            <person name="Martens C.A."/>
            <person name="Bruno D.P."/>
            <person name="Barbian K.D."/>
            <person name="Ricklefs S.M."/>
            <person name="Hernandez M.M."/>
            <person name="Narla N.P."/>
            <person name="Patel R.B."/>
            <person name="Porcella S.F."/>
            <person name="Nash T.E."/>
        </authorList>
    </citation>
    <scope>NUCLEOTIDE SEQUENCE [LARGE SCALE GENOMIC DNA]</scope>
    <source>
        <strain evidence="8 9">DH</strain>
    </source>
</reference>
<dbReference type="InterPro" id="IPR011989">
    <property type="entry name" value="ARM-like"/>
</dbReference>
<dbReference type="VEuPathDB" id="GiardiaDB:GL50803_0021423"/>
<dbReference type="Gene3D" id="2.60.40.1150">
    <property type="match status" value="1"/>
</dbReference>
<feature type="domain" description="Clathrin/coatomer adaptor adaptin-like N-terminal" evidence="7">
    <location>
        <begin position="36"/>
        <end position="603"/>
    </location>
</feature>
<comment type="subcellular location">
    <subcellularLocation>
        <location evidence="1">Endomembrane system</location>
    </subcellularLocation>
</comment>
<dbReference type="VEuPathDB" id="GiardiaDB:GL50581_4548"/>
<dbReference type="GO" id="GO:0012505">
    <property type="term" value="C:endomembrane system"/>
    <property type="evidence" value="ECO:0007669"/>
    <property type="project" value="UniProtKB-SubCell"/>
</dbReference>
<name>V6TQ21_GIAIN</name>
<dbReference type="Proteomes" id="UP000018320">
    <property type="component" value="Unassembled WGS sequence"/>
</dbReference>
<reference evidence="9" key="1">
    <citation type="submission" date="2012-02" db="EMBL/GenBank/DDBJ databases">
        <title>Genome sequencing of Giardia lamblia Genotypes A2 and B isolates (DH and GS) and comparative analysis with the genomes of Genotypes A1 and E (WB and Pig).</title>
        <authorList>
            <person name="Adam R."/>
            <person name="Dahlstrom E."/>
            <person name="Martens C."/>
            <person name="Bruno D."/>
            <person name="Barbian K."/>
            <person name="Porcella S.F."/>
            <person name="Nash T."/>
        </authorList>
    </citation>
    <scope>NUCLEOTIDE SEQUENCE</scope>
    <source>
        <strain evidence="9">DH</strain>
    </source>
</reference>
<dbReference type="GO" id="GO:0016192">
    <property type="term" value="P:vesicle-mediated transport"/>
    <property type="evidence" value="ECO:0007669"/>
    <property type="project" value="InterPro"/>
</dbReference>
<evidence type="ECO:0000256" key="2">
    <source>
        <dbReference type="ARBA" id="ARBA00006613"/>
    </source>
</evidence>
<evidence type="ECO:0000256" key="5">
    <source>
        <dbReference type="ARBA" id="ARBA00023136"/>
    </source>
</evidence>
<keyword evidence="4" id="KW-0653">Protein transport</keyword>
<dbReference type="GO" id="GO:0006886">
    <property type="term" value="P:intracellular protein transport"/>
    <property type="evidence" value="ECO:0007669"/>
    <property type="project" value="InterPro"/>
</dbReference>
<organism evidence="8 9">
    <name type="scientific">Giardia intestinalis</name>
    <name type="common">Giardia lamblia</name>
    <dbReference type="NCBI Taxonomy" id="5741"/>
    <lineage>
        <taxon>Eukaryota</taxon>
        <taxon>Metamonada</taxon>
        <taxon>Diplomonadida</taxon>
        <taxon>Hexamitidae</taxon>
        <taxon>Giardiinae</taxon>
        <taxon>Giardia</taxon>
    </lineage>
</organism>
<dbReference type="VEuPathDB" id="GiardiaDB:QR46_1580"/>
<dbReference type="Gene3D" id="1.25.10.10">
    <property type="entry name" value="Leucine-rich Repeat Variant"/>
    <property type="match status" value="1"/>
</dbReference>
<dbReference type="GO" id="GO:0030117">
    <property type="term" value="C:membrane coat"/>
    <property type="evidence" value="ECO:0007669"/>
    <property type="project" value="InterPro"/>
</dbReference>
<comment type="caution">
    <text evidence="8">The sequence shown here is derived from an EMBL/GenBank/DDBJ whole genome shotgun (WGS) entry which is preliminary data.</text>
</comment>
<evidence type="ECO:0000313" key="8">
    <source>
        <dbReference type="EMBL" id="ESU39120.1"/>
    </source>
</evidence>
<sequence length="1145" mass="124445">MEYSSKYLKPPQKMSRSKAKDKNAAKEELEFWSEKLQTSNKVEDHREVVGQILSALSLGRDVSSIFPLVCRFAATKDIKLKKVVYLFVLNYHKMNPDTPVQVGSVLDMDSQDREQAVIRALAIRTMGNLCTQETLQVFTNAIGRALGDADPFVRKTAATAVAKIYRISPEMVIQMNMLLILKELLSDGNQAVVAAAASSLVNVATQLSPEQLYGIFGIQDIGMLFNWQEVQALLTALTSSTEWSAMHILTAIANYGQLPLNYEEADATIQRLANFLRHNNPAVSLVTINLVLKYIYADPPILNTEQCYKVQGMCVGPLLSFVGSSTSPESQWIALRCLRLVASAFINQEQENPFSKQIRLFFVKYNDPLYIKLEKIEMLALLADSQNCQEVVMELSEYARDVDPQFVRASIRALGTVAIRVPAAADLAVHRFVKLITGQSGEEGESERETQYYKFPDYAAQELMVATQLIFRRYPERYEGIIGILCETIVTLDDPDAKAALIWIIGEYANRIEGSEEVISDLVGLSPILTATEEDYDPNFKGSFLDEPAVVQLQFITSCTKLFLHVPTIDTQRLLQHTLQLATERAESPDVRQRASFYWRLLGVDPTLQTAKGVLFSQKAALQITDGMPDAIRATLVRELGSVSCVMREMITDTVYSGPDVEEAIRILDAVGTNIQEVNYDEIVGAKTDTLSSTLPPPLTAETTISSIATSEAAALPAAFASAHTIPNVTLPTAPVRQVQPATNLLAFGAPVTDLLSHGSATPAAPITQPPAPDKLASLIGGPIAASEPVPAAAPVAPTAPPVTEPAPSFNAASFITPKVETPAVPAPEHKPELVMPPAASPPVAPPTSTQLLAASLPYFSSDYPFATVQNAPIRVVNDHGVMGVSISWTRENQKPLLLLTVHNKGSAPLTNLLIGFAPNGLGISPVSPQLSIASVEPGQKSNGGEPVLVPVQFKQDPNTQFNQARLSQPDPQCTGNLNLLTFAIKCDGAPGPCQFQCKIPIHVLASETSNMHGPDRNLINPTQAVQQFNKNWGLVQDSLAHRDTSSLTYANLGISSIDEVAAVIVRKAKRANFNLVEMQPTNVSLLMSIPLAAYPQNLPVLIRVGWRASANGQGVDLCALMKIPPIGVMCMAYVAQSLKFSILK</sequence>
<evidence type="ECO:0000256" key="1">
    <source>
        <dbReference type="ARBA" id="ARBA00004308"/>
    </source>
</evidence>
<dbReference type="EMBL" id="AHGT01000006">
    <property type="protein sequence ID" value="ESU39120.1"/>
    <property type="molecule type" value="Genomic_DNA"/>
</dbReference>
<evidence type="ECO:0000259" key="7">
    <source>
        <dbReference type="Pfam" id="PF01602"/>
    </source>
</evidence>
<dbReference type="InterPro" id="IPR016024">
    <property type="entry name" value="ARM-type_fold"/>
</dbReference>
<dbReference type="InterPro" id="IPR013041">
    <property type="entry name" value="Clathrin_app_Ig-like_sf"/>
</dbReference>
<dbReference type="Pfam" id="PF01602">
    <property type="entry name" value="Adaptin_N"/>
    <property type="match status" value="1"/>
</dbReference>
<evidence type="ECO:0000256" key="4">
    <source>
        <dbReference type="ARBA" id="ARBA00022927"/>
    </source>
</evidence>
<accession>V6TQ21</accession>
<protein>
    <submittedName>
        <fullName evidence="8">Beta-adaptin</fullName>
    </submittedName>
</protein>
<gene>
    <name evidence="8" type="ORF">DHA2_21423</name>
</gene>
<dbReference type="PANTHER" id="PTHR11134">
    <property type="entry name" value="ADAPTOR COMPLEX SUBUNIT BETA FAMILY MEMBER"/>
    <property type="match status" value="1"/>
</dbReference>
<proteinExistence type="inferred from homology"/>
<dbReference type="SUPFAM" id="SSF49348">
    <property type="entry name" value="Clathrin adaptor appendage domain"/>
    <property type="match status" value="1"/>
</dbReference>
<feature type="region of interest" description="Disordered" evidence="6">
    <location>
        <begin position="1"/>
        <end position="22"/>
    </location>
</feature>
<dbReference type="AlphaFoldDB" id="V6TQ21"/>
<evidence type="ECO:0000256" key="6">
    <source>
        <dbReference type="SAM" id="MobiDB-lite"/>
    </source>
</evidence>
<keyword evidence="5" id="KW-0472">Membrane</keyword>
<evidence type="ECO:0000256" key="3">
    <source>
        <dbReference type="ARBA" id="ARBA00022448"/>
    </source>
</evidence>
<dbReference type="InterPro" id="IPR026739">
    <property type="entry name" value="AP_beta"/>
</dbReference>
<dbReference type="SUPFAM" id="SSF48371">
    <property type="entry name" value="ARM repeat"/>
    <property type="match status" value="1"/>
</dbReference>
<dbReference type="InterPro" id="IPR013037">
    <property type="entry name" value="Clathrin_b-adaptin_app_Ig-like"/>
</dbReference>
<dbReference type="InterPro" id="IPR002553">
    <property type="entry name" value="Clathrin/coatomer_adapt-like_N"/>
</dbReference>
<comment type="similarity">
    <text evidence="2">Belongs to the adaptor complexes large subunit family.</text>
</comment>
<dbReference type="VEuPathDB" id="GiardiaDB:DHA2_21423"/>
<evidence type="ECO:0000313" key="9">
    <source>
        <dbReference type="Proteomes" id="UP000018320"/>
    </source>
</evidence>
<keyword evidence="3" id="KW-0813">Transport</keyword>